<reference evidence="5 6" key="1">
    <citation type="submission" date="2024-01" db="EMBL/GenBank/DDBJ databases">
        <title>Multi-omics insights into the function and evolution of sodium benzoate biodegradation pathways in Benzoatithermus flavus gen. nov., sp. nov. from hot spring.</title>
        <authorList>
            <person name="Hu C.-J."/>
            <person name="Li W.-J."/>
        </authorList>
    </citation>
    <scope>NUCLEOTIDE SEQUENCE [LARGE SCALE GENOMIC DNA]</scope>
    <source>
        <strain evidence="5 6">SYSU G07066</strain>
    </source>
</reference>
<keyword evidence="5" id="KW-0238">DNA-binding</keyword>
<keyword evidence="3" id="KW-0732">Signal</keyword>
<name>A0ABU8XRK0_9PROT</name>
<dbReference type="CDD" id="cd01392">
    <property type="entry name" value="HTH_LacI"/>
    <property type="match status" value="1"/>
</dbReference>
<dbReference type="Gene3D" id="1.10.260.40">
    <property type="entry name" value="lambda repressor-like DNA-binding domains"/>
    <property type="match status" value="1"/>
</dbReference>
<dbReference type="RefSeq" id="WP_418158862.1">
    <property type="nucleotide sequence ID" value="NZ_JBBLZC010000006.1"/>
</dbReference>
<gene>
    <name evidence="5" type="ORF">U1T56_07595</name>
</gene>
<comment type="subcellular location">
    <subcellularLocation>
        <location evidence="1">Cell envelope</location>
    </subcellularLocation>
</comment>
<evidence type="ECO:0000313" key="5">
    <source>
        <dbReference type="EMBL" id="MEK0083009.1"/>
    </source>
</evidence>
<evidence type="ECO:0000259" key="4">
    <source>
        <dbReference type="PROSITE" id="PS50932"/>
    </source>
</evidence>
<protein>
    <submittedName>
        <fullName evidence="5">LacI family DNA-binding transcriptional regulator</fullName>
    </submittedName>
</protein>
<dbReference type="SUPFAM" id="SSF53822">
    <property type="entry name" value="Periplasmic binding protein-like I"/>
    <property type="match status" value="1"/>
</dbReference>
<comment type="similarity">
    <text evidence="2">Belongs to the bacterial solute-binding protein 2 family.</text>
</comment>
<dbReference type="Pfam" id="PF13407">
    <property type="entry name" value="Peripla_BP_4"/>
    <property type="match status" value="1"/>
</dbReference>
<evidence type="ECO:0000256" key="1">
    <source>
        <dbReference type="ARBA" id="ARBA00004196"/>
    </source>
</evidence>
<dbReference type="CDD" id="cd06307">
    <property type="entry name" value="PBP1_sugar_binding"/>
    <property type="match status" value="1"/>
</dbReference>
<dbReference type="Pfam" id="PF00356">
    <property type="entry name" value="LacI"/>
    <property type="match status" value="1"/>
</dbReference>
<dbReference type="PROSITE" id="PS50932">
    <property type="entry name" value="HTH_LACI_2"/>
    <property type="match status" value="1"/>
</dbReference>
<dbReference type="GO" id="GO:0003677">
    <property type="term" value="F:DNA binding"/>
    <property type="evidence" value="ECO:0007669"/>
    <property type="project" value="UniProtKB-KW"/>
</dbReference>
<organism evidence="5 6">
    <name type="scientific">Benzoatithermus flavus</name>
    <dbReference type="NCBI Taxonomy" id="3108223"/>
    <lineage>
        <taxon>Bacteria</taxon>
        <taxon>Pseudomonadati</taxon>
        <taxon>Pseudomonadota</taxon>
        <taxon>Alphaproteobacteria</taxon>
        <taxon>Geminicoccales</taxon>
        <taxon>Geminicoccaceae</taxon>
        <taxon>Benzoatithermus</taxon>
    </lineage>
</organism>
<dbReference type="InterPro" id="IPR010982">
    <property type="entry name" value="Lambda_DNA-bd_dom_sf"/>
</dbReference>
<dbReference type="SMART" id="SM00354">
    <property type="entry name" value="HTH_LACI"/>
    <property type="match status" value="1"/>
</dbReference>
<comment type="caution">
    <text evidence="5">The sequence shown here is derived from an EMBL/GenBank/DDBJ whole genome shotgun (WGS) entry which is preliminary data.</text>
</comment>
<keyword evidence="6" id="KW-1185">Reference proteome</keyword>
<dbReference type="InterPro" id="IPR000843">
    <property type="entry name" value="HTH_LacI"/>
</dbReference>
<evidence type="ECO:0000256" key="2">
    <source>
        <dbReference type="ARBA" id="ARBA00007639"/>
    </source>
</evidence>
<dbReference type="InterPro" id="IPR028082">
    <property type="entry name" value="Peripla_BP_I"/>
</dbReference>
<sequence>MSRKTTLIQVAEAAGVSLSTVDRVVNRRGGVSPKAEAKVLEWARRLNLDRRIDRSYLKTLRIAVLMQSPQNPFYRALRDAFGDLRATMADMKIGCFIHDIDVTDVAGTAQKIGEVSKSYDGLIVTCPDDPRLSDALRLAARRVPIVTLATDLPGSGRIAYVGPDNRQIGRVAGELMGRFLGSEGGRILVVLGMQRMTGHEEREMGFRSVLRERFPGCSIVASLESEESQERAGELVREALRDHPGVRGIYNVSAGNLAIARTIQSLGLAHKIVMITHELTPARRQMLRDGILDAVIDQNPWLEARRALEVLGRHFQRGDVEIRPNEYTPYSIFIRENCPAID</sequence>
<dbReference type="SUPFAM" id="SSF47413">
    <property type="entry name" value="lambda repressor-like DNA-binding domains"/>
    <property type="match status" value="1"/>
</dbReference>
<proteinExistence type="inferred from homology"/>
<feature type="domain" description="HTH lacI-type" evidence="4">
    <location>
        <begin position="5"/>
        <end position="47"/>
    </location>
</feature>
<evidence type="ECO:0000313" key="6">
    <source>
        <dbReference type="Proteomes" id="UP001375743"/>
    </source>
</evidence>
<dbReference type="Proteomes" id="UP001375743">
    <property type="component" value="Unassembled WGS sequence"/>
</dbReference>
<dbReference type="EMBL" id="JBBLZC010000006">
    <property type="protein sequence ID" value="MEK0083009.1"/>
    <property type="molecule type" value="Genomic_DNA"/>
</dbReference>
<evidence type="ECO:0000256" key="3">
    <source>
        <dbReference type="ARBA" id="ARBA00022729"/>
    </source>
</evidence>
<dbReference type="PANTHER" id="PTHR46847">
    <property type="entry name" value="D-ALLOSE-BINDING PERIPLASMIC PROTEIN-RELATED"/>
    <property type="match status" value="1"/>
</dbReference>
<dbReference type="PANTHER" id="PTHR46847:SF1">
    <property type="entry name" value="D-ALLOSE-BINDING PERIPLASMIC PROTEIN-RELATED"/>
    <property type="match status" value="1"/>
</dbReference>
<dbReference type="InterPro" id="IPR025997">
    <property type="entry name" value="SBP_2_dom"/>
</dbReference>
<dbReference type="Gene3D" id="3.40.50.2300">
    <property type="match status" value="2"/>
</dbReference>
<accession>A0ABU8XRK0</accession>